<feature type="domain" description="DinB-like" evidence="1">
    <location>
        <begin position="20"/>
        <end position="150"/>
    </location>
</feature>
<comment type="caution">
    <text evidence="2">The sequence shown here is derived from an EMBL/GenBank/DDBJ whole genome shotgun (WGS) entry which is preliminary data.</text>
</comment>
<reference evidence="2 3" key="1">
    <citation type="submission" date="2019-02" db="EMBL/GenBank/DDBJ databases">
        <title>Deep-cultivation of Planctomycetes and their phenomic and genomic characterization uncovers novel biology.</title>
        <authorList>
            <person name="Wiegand S."/>
            <person name="Jogler M."/>
            <person name="Boedeker C."/>
            <person name="Pinto D."/>
            <person name="Vollmers J."/>
            <person name="Rivas-Marin E."/>
            <person name="Kohn T."/>
            <person name="Peeters S.H."/>
            <person name="Heuer A."/>
            <person name="Rast P."/>
            <person name="Oberbeckmann S."/>
            <person name="Bunk B."/>
            <person name="Jeske O."/>
            <person name="Meyerdierks A."/>
            <person name="Storesund J.E."/>
            <person name="Kallscheuer N."/>
            <person name="Luecker S."/>
            <person name="Lage O.M."/>
            <person name="Pohl T."/>
            <person name="Merkel B.J."/>
            <person name="Hornburger P."/>
            <person name="Mueller R.-W."/>
            <person name="Bruemmer F."/>
            <person name="Labrenz M."/>
            <person name="Spormann A.M."/>
            <person name="Op Den Camp H."/>
            <person name="Overmann J."/>
            <person name="Amann R."/>
            <person name="Jetten M.S.M."/>
            <person name="Mascher T."/>
            <person name="Medema M.H."/>
            <person name="Devos D.P."/>
            <person name="Kaster A.-K."/>
            <person name="Ovreas L."/>
            <person name="Rohde M."/>
            <person name="Galperin M.Y."/>
            <person name="Jogler C."/>
        </authorList>
    </citation>
    <scope>NUCLEOTIDE SEQUENCE [LARGE SCALE GENOMIC DNA]</scope>
    <source>
        <strain evidence="2 3">CA13</strain>
    </source>
</reference>
<dbReference type="EMBL" id="SJPJ01000001">
    <property type="protein sequence ID" value="TWT82697.1"/>
    <property type="molecule type" value="Genomic_DNA"/>
</dbReference>
<dbReference type="Gene3D" id="1.20.120.450">
    <property type="entry name" value="dinb family like domain"/>
    <property type="match status" value="1"/>
</dbReference>
<accession>A0A5C5Z6H7</accession>
<dbReference type="SUPFAM" id="SSF109854">
    <property type="entry name" value="DinB/YfiT-like putative metalloenzymes"/>
    <property type="match status" value="1"/>
</dbReference>
<sequence length="163" mass="18179">MQSKDAIRSAMNFSNLVFKGYLSDFDDAELMKRPGKGCNHLAWQMGHLIAAEVSMLSAMFPDDAFALPEGFAEAHSKETADSDDPSKFLKKDEYFELMDKVRQQTLAVLDRASQEELAGASPENFQSFCPTVADMFILIGTHPMMHAGQIVPVRRQLGKPVMF</sequence>
<dbReference type="OrthoDB" id="267642at2"/>
<dbReference type="Pfam" id="PF12867">
    <property type="entry name" value="DinB_2"/>
    <property type="match status" value="1"/>
</dbReference>
<protein>
    <submittedName>
        <fullName evidence="2">DinB superfamily protein</fullName>
    </submittedName>
</protein>
<name>A0A5C5Z6H7_9BACT</name>
<dbReference type="RefSeq" id="WP_146399360.1">
    <property type="nucleotide sequence ID" value="NZ_SJPJ01000001.1"/>
</dbReference>
<dbReference type="Proteomes" id="UP000315010">
    <property type="component" value="Unassembled WGS sequence"/>
</dbReference>
<gene>
    <name evidence="2" type="ORF">CA13_41600</name>
</gene>
<dbReference type="AlphaFoldDB" id="A0A5C5Z6H7"/>
<keyword evidence="3" id="KW-1185">Reference proteome</keyword>
<evidence type="ECO:0000313" key="2">
    <source>
        <dbReference type="EMBL" id="TWT82697.1"/>
    </source>
</evidence>
<proteinExistence type="predicted"/>
<dbReference type="InterPro" id="IPR024775">
    <property type="entry name" value="DinB-like"/>
</dbReference>
<evidence type="ECO:0000313" key="3">
    <source>
        <dbReference type="Proteomes" id="UP000315010"/>
    </source>
</evidence>
<evidence type="ECO:0000259" key="1">
    <source>
        <dbReference type="Pfam" id="PF12867"/>
    </source>
</evidence>
<organism evidence="2 3">
    <name type="scientific">Novipirellula herctigrandis</name>
    <dbReference type="NCBI Taxonomy" id="2527986"/>
    <lineage>
        <taxon>Bacteria</taxon>
        <taxon>Pseudomonadati</taxon>
        <taxon>Planctomycetota</taxon>
        <taxon>Planctomycetia</taxon>
        <taxon>Pirellulales</taxon>
        <taxon>Pirellulaceae</taxon>
        <taxon>Novipirellula</taxon>
    </lineage>
</organism>
<dbReference type="InterPro" id="IPR034660">
    <property type="entry name" value="DinB/YfiT-like"/>
</dbReference>